<gene>
    <name evidence="1" type="ORF">ST44_10510</name>
</gene>
<keyword evidence="2" id="KW-1185">Reference proteome</keyword>
<organism evidence="1 2">
    <name type="scientific">Prevotella pectinovora</name>
    <dbReference type="NCBI Taxonomy" id="1602169"/>
    <lineage>
        <taxon>Bacteria</taxon>
        <taxon>Pseudomonadati</taxon>
        <taxon>Bacteroidota</taxon>
        <taxon>Bacteroidia</taxon>
        <taxon>Bacteroidales</taxon>
        <taxon>Prevotellaceae</taxon>
        <taxon>Prevotella</taxon>
    </lineage>
</organism>
<evidence type="ECO:0000313" key="1">
    <source>
        <dbReference type="EMBL" id="KIP60866.1"/>
    </source>
</evidence>
<proteinExistence type="predicted"/>
<name>A0A0D0ISB2_9BACT</name>
<dbReference type="AlphaFoldDB" id="A0A0D0ISB2"/>
<sequence length="83" mass="9395">MKVKIINKGIEGDSLCFKVMDSSGKEYIIGDCKIKDTLGTYEGYFGSYEGHPAHLNILSEDNIELLVNPQIRNYAPNMIQKRK</sequence>
<dbReference type="EMBL" id="JXQK01000075">
    <property type="protein sequence ID" value="KIP60866.1"/>
    <property type="molecule type" value="Genomic_DNA"/>
</dbReference>
<accession>A0A0D0ISB2</accession>
<dbReference type="RefSeq" id="WP_042519863.1">
    <property type="nucleotide sequence ID" value="NZ_JXQK01000075.1"/>
</dbReference>
<reference evidence="1 2" key="1">
    <citation type="submission" date="2015-01" db="EMBL/GenBank/DDBJ databases">
        <title>Comparative genomics of non-oral Prevotella species.</title>
        <authorList>
            <person name="Accetto T."/>
            <person name="Nograsek B."/>
            <person name="Avgustin G."/>
        </authorList>
    </citation>
    <scope>NUCLEOTIDE SEQUENCE [LARGE SCALE GENOMIC DNA]</scope>
    <source>
        <strain evidence="1 2">P5-119</strain>
    </source>
</reference>
<dbReference type="STRING" id="1602171.ST44_10510"/>
<protein>
    <submittedName>
        <fullName evidence="1">Contig75, whole genome shotgun sequence</fullName>
    </submittedName>
</protein>
<evidence type="ECO:0000313" key="2">
    <source>
        <dbReference type="Proteomes" id="UP000032046"/>
    </source>
</evidence>
<comment type="caution">
    <text evidence="1">The sequence shown here is derived from an EMBL/GenBank/DDBJ whole genome shotgun (WGS) entry which is preliminary data.</text>
</comment>
<dbReference type="Proteomes" id="UP000032046">
    <property type="component" value="Unassembled WGS sequence"/>
</dbReference>